<sequence length="126" mass="14766">MHFCTECHNMYYIRIDADNSNKLVYYCRNCGHEDSTLTVENVSVSKTQLTRSEQKFSHIINKYTKLDPTLPRINKIKCPNAECETNKSDAGAAEREIIYIRYDDVNMKYVYLCSTCDTVWKTDEQK</sequence>
<dbReference type="AlphaFoldDB" id="A0A6C0HDF1"/>
<reference evidence="1" key="1">
    <citation type="journal article" date="2020" name="Nature">
        <title>Giant virus diversity and host interactions through global metagenomics.</title>
        <authorList>
            <person name="Schulz F."/>
            <person name="Roux S."/>
            <person name="Paez-Espino D."/>
            <person name="Jungbluth S."/>
            <person name="Walsh D.A."/>
            <person name="Denef V.J."/>
            <person name="McMahon K.D."/>
            <person name="Konstantinidis K.T."/>
            <person name="Eloe-Fadrosh E.A."/>
            <person name="Kyrpides N.C."/>
            <person name="Woyke T."/>
        </authorList>
    </citation>
    <scope>NUCLEOTIDE SEQUENCE</scope>
    <source>
        <strain evidence="1">GVMAG-M-3300023179-91</strain>
    </source>
</reference>
<protein>
    <submittedName>
        <fullName evidence="1">Uncharacterized protein</fullName>
    </submittedName>
</protein>
<proteinExistence type="predicted"/>
<name>A0A6C0HDF1_9ZZZZ</name>
<dbReference type="Gene3D" id="2.20.25.10">
    <property type="match status" value="2"/>
</dbReference>
<dbReference type="EMBL" id="MN739931">
    <property type="protein sequence ID" value="QHT78397.1"/>
    <property type="molecule type" value="Genomic_DNA"/>
</dbReference>
<evidence type="ECO:0000313" key="1">
    <source>
        <dbReference type="EMBL" id="QHT78397.1"/>
    </source>
</evidence>
<organism evidence="1">
    <name type="scientific">viral metagenome</name>
    <dbReference type="NCBI Taxonomy" id="1070528"/>
    <lineage>
        <taxon>unclassified sequences</taxon>
        <taxon>metagenomes</taxon>
        <taxon>organismal metagenomes</taxon>
    </lineage>
</organism>
<dbReference type="SUPFAM" id="SSF57783">
    <property type="entry name" value="Zinc beta-ribbon"/>
    <property type="match status" value="2"/>
</dbReference>
<accession>A0A6C0HDF1</accession>